<feature type="chain" id="PRO_5001698300" evidence="1">
    <location>
        <begin position="25"/>
        <end position="245"/>
    </location>
</feature>
<evidence type="ECO:0000313" key="3">
    <source>
        <dbReference type="Proteomes" id="UP000027931"/>
    </source>
</evidence>
<comment type="caution">
    <text evidence="2">The sequence shown here is derived from an EMBL/GenBank/DDBJ whole genome shotgun (WGS) entry which is preliminary data.</text>
</comment>
<dbReference type="EMBL" id="JMIR01000041">
    <property type="protein sequence ID" value="KEO81269.1"/>
    <property type="molecule type" value="Genomic_DNA"/>
</dbReference>
<evidence type="ECO:0000313" key="2">
    <source>
        <dbReference type="EMBL" id="KEO81269.1"/>
    </source>
</evidence>
<reference evidence="2 3" key="1">
    <citation type="journal article" date="2013" name="Int. J. Syst. Evol. Microbiol.">
        <title>Tumebacillus flagellatus sp. nov., an alpha-amylase/pullulanase-producing bacterium isolated from cassava wastewater.</title>
        <authorList>
            <person name="Wang Q."/>
            <person name="Xie N."/>
            <person name="Qin Y."/>
            <person name="Shen N."/>
            <person name="Zhu J."/>
            <person name="Mi H."/>
            <person name="Huang R."/>
        </authorList>
    </citation>
    <scope>NUCLEOTIDE SEQUENCE [LARGE SCALE GENOMIC DNA]</scope>
    <source>
        <strain evidence="2 3">GST4</strain>
    </source>
</reference>
<organism evidence="2 3">
    <name type="scientific">Tumebacillus flagellatus</name>
    <dbReference type="NCBI Taxonomy" id="1157490"/>
    <lineage>
        <taxon>Bacteria</taxon>
        <taxon>Bacillati</taxon>
        <taxon>Bacillota</taxon>
        <taxon>Bacilli</taxon>
        <taxon>Bacillales</taxon>
        <taxon>Alicyclobacillaceae</taxon>
        <taxon>Tumebacillus</taxon>
    </lineage>
</organism>
<dbReference type="Proteomes" id="UP000027931">
    <property type="component" value="Unassembled WGS sequence"/>
</dbReference>
<protein>
    <submittedName>
        <fullName evidence="2">Uncharacterized protein</fullName>
    </submittedName>
</protein>
<dbReference type="STRING" id="1157490.EL26_21565"/>
<evidence type="ECO:0000256" key="1">
    <source>
        <dbReference type="SAM" id="SignalP"/>
    </source>
</evidence>
<keyword evidence="3" id="KW-1185">Reference proteome</keyword>
<sequence length="245" mass="26811">MKKTISILAMGMLLSLFSETAGHAATQSNSFVGGKTSFYVNNSGSSNTADSGVTSVYTDIYTPDYPTINAKSGSCAWPMITSSIYGATEYVQVGWTDDSQVSQADGVHYFYEINYGSSSSDYQVYSSVGPQANRVHGYRVAKDNTNWNGNFTGTVDGALIASYPGFVGNGVQYYEEIYGYDLTSTSFAGTNTNKAKFSNLRAFVNGSTIYSPALTMYFDRNGGYDDSHYKSNDQTSYLYLWDTRH</sequence>
<gene>
    <name evidence="2" type="ORF">EL26_21565</name>
</gene>
<accession>A0A074LJJ1</accession>
<proteinExistence type="predicted"/>
<name>A0A074LJJ1_9BACL</name>
<feature type="signal peptide" evidence="1">
    <location>
        <begin position="1"/>
        <end position="24"/>
    </location>
</feature>
<keyword evidence="1" id="KW-0732">Signal</keyword>
<dbReference type="RefSeq" id="WP_038093635.1">
    <property type="nucleotide sequence ID" value="NZ_JMIR01000041.1"/>
</dbReference>
<dbReference type="AlphaFoldDB" id="A0A074LJJ1"/>